<evidence type="ECO:0000256" key="1">
    <source>
        <dbReference type="SAM" id="MobiDB-lite"/>
    </source>
</evidence>
<dbReference type="EMBL" id="CP001331">
    <property type="protein sequence ID" value="ACO66990.1"/>
    <property type="molecule type" value="Genomic_DNA"/>
</dbReference>
<dbReference type="RefSeq" id="XP_002505732.1">
    <property type="nucleotide sequence ID" value="XM_002505686.1"/>
</dbReference>
<dbReference type="GO" id="GO:0005643">
    <property type="term" value="C:nuclear pore"/>
    <property type="evidence" value="ECO:0007669"/>
    <property type="project" value="TreeGrafter"/>
</dbReference>
<name>C1EGA8_MICCC</name>
<dbReference type="PANTHER" id="PTHR14494">
    <property type="entry name" value="ALADIN/ADRACALIN/AAAS"/>
    <property type="match status" value="1"/>
</dbReference>
<evidence type="ECO:0000313" key="2">
    <source>
        <dbReference type="EMBL" id="ACO66990.1"/>
    </source>
</evidence>
<dbReference type="FunCoup" id="C1EGA8">
    <property type="interactions" value="1630"/>
</dbReference>
<dbReference type="AlphaFoldDB" id="C1EGA8"/>
<organism evidence="2 3">
    <name type="scientific">Micromonas commoda (strain RCC299 / NOUM17 / CCMP2709)</name>
    <name type="common">Picoplanktonic green alga</name>
    <dbReference type="NCBI Taxonomy" id="296587"/>
    <lineage>
        <taxon>Eukaryota</taxon>
        <taxon>Viridiplantae</taxon>
        <taxon>Chlorophyta</taxon>
        <taxon>Mamiellophyceae</taxon>
        <taxon>Mamiellales</taxon>
        <taxon>Mamiellaceae</taxon>
        <taxon>Micromonas</taxon>
    </lineage>
</organism>
<feature type="compositionally biased region" description="Polar residues" evidence="1">
    <location>
        <begin position="173"/>
        <end position="182"/>
    </location>
</feature>
<protein>
    <submittedName>
        <fullName evidence="2">Uncharacterized protein</fullName>
    </submittedName>
</protein>
<dbReference type="Proteomes" id="UP000002009">
    <property type="component" value="Chromosome 13"/>
</dbReference>
<dbReference type="SUPFAM" id="SSF82171">
    <property type="entry name" value="DPP6 N-terminal domain-like"/>
    <property type="match status" value="1"/>
</dbReference>
<proteinExistence type="predicted"/>
<dbReference type="OrthoDB" id="411991at2759"/>
<dbReference type="eggNOG" id="KOG2139">
    <property type="taxonomic scope" value="Eukaryota"/>
</dbReference>
<dbReference type="OMA" id="NERGAHE"/>
<dbReference type="InParanoid" id="C1EGA8"/>
<dbReference type="Gene3D" id="2.130.10.10">
    <property type="entry name" value="YVTN repeat-like/Quinoprotein amine dehydrogenase"/>
    <property type="match status" value="1"/>
</dbReference>
<accession>C1EGA8</accession>
<dbReference type="GO" id="GO:0006913">
    <property type="term" value="P:nucleocytoplasmic transport"/>
    <property type="evidence" value="ECO:0007669"/>
    <property type="project" value="TreeGrafter"/>
</dbReference>
<feature type="region of interest" description="Disordered" evidence="1">
    <location>
        <begin position="166"/>
        <end position="186"/>
    </location>
</feature>
<dbReference type="InterPro" id="IPR015943">
    <property type="entry name" value="WD40/YVTN_repeat-like_dom_sf"/>
</dbReference>
<dbReference type="GeneID" id="8248417"/>
<dbReference type="PANTHER" id="PTHR14494:SF0">
    <property type="entry name" value="ALADIN"/>
    <property type="match status" value="1"/>
</dbReference>
<gene>
    <name evidence="2" type="ORF">MICPUN_63574</name>
</gene>
<dbReference type="STRING" id="296587.C1EGA8"/>
<evidence type="ECO:0000313" key="3">
    <source>
        <dbReference type="Proteomes" id="UP000002009"/>
    </source>
</evidence>
<keyword evidence="3" id="KW-1185">Reference proteome</keyword>
<dbReference type="InterPro" id="IPR045139">
    <property type="entry name" value="Aladin"/>
</dbReference>
<dbReference type="KEGG" id="mis:MICPUN_63574"/>
<reference evidence="2 3" key="1">
    <citation type="journal article" date="2009" name="Science">
        <title>Green evolution and dynamic adaptations revealed by genomes of the marine picoeukaryotes Micromonas.</title>
        <authorList>
            <person name="Worden A.Z."/>
            <person name="Lee J.H."/>
            <person name="Mock T."/>
            <person name="Rouze P."/>
            <person name="Simmons M.P."/>
            <person name="Aerts A.L."/>
            <person name="Allen A.E."/>
            <person name="Cuvelier M.L."/>
            <person name="Derelle E."/>
            <person name="Everett M.V."/>
            <person name="Foulon E."/>
            <person name="Grimwood J."/>
            <person name="Gundlach H."/>
            <person name="Henrissat B."/>
            <person name="Napoli C."/>
            <person name="McDonald S.M."/>
            <person name="Parker M.S."/>
            <person name="Rombauts S."/>
            <person name="Salamov A."/>
            <person name="Von Dassow P."/>
            <person name="Badger J.H."/>
            <person name="Coutinho P.M."/>
            <person name="Demir E."/>
            <person name="Dubchak I."/>
            <person name="Gentemann C."/>
            <person name="Eikrem W."/>
            <person name="Gready J.E."/>
            <person name="John U."/>
            <person name="Lanier W."/>
            <person name="Lindquist E.A."/>
            <person name="Lucas S."/>
            <person name="Mayer K.F."/>
            <person name="Moreau H."/>
            <person name="Not F."/>
            <person name="Otillar R."/>
            <person name="Panaud O."/>
            <person name="Pangilinan J."/>
            <person name="Paulsen I."/>
            <person name="Piegu B."/>
            <person name="Poliakov A."/>
            <person name="Robbens S."/>
            <person name="Schmutz J."/>
            <person name="Toulza E."/>
            <person name="Wyss T."/>
            <person name="Zelensky A."/>
            <person name="Zhou K."/>
            <person name="Armbrust E.V."/>
            <person name="Bhattacharya D."/>
            <person name="Goodenough U.W."/>
            <person name="Van de Peer Y."/>
            <person name="Grigoriev I.V."/>
        </authorList>
    </citation>
    <scope>NUCLEOTIDE SEQUENCE [LARGE SCALE GENOMIC DNA]</scope>
    <source>
        <strain evidence="3">RCC299 / NOUM17</strain>
    </source>
</reference>
<sequence>MGAVLVEEDTSLRLRGSSASGTGFEARCPINLPDAGRALPPLDALDAAVEKTPAALPAKLRGYALALLTGSALPPAPPVPDGATAPLAWHRHQPRLATVDGTGRVLIHADPASGATDPPAVLRHSLHAGARAVAWRPKAGSTLAVAGAHGVCVWAHEPGAASSVATRASSTTGKSHAATNNRIGGAPEWRLTHLKDDADASRASRTDVDPYASPAVTGVGRVVSALAAVVPAPGPGGWGLPRELFDERPKAAEGDFAGGRPYDCVCWSPCGRLLAAGSADRRAVAVWEVGTGARTSIASGVAGTSTLLWSPCGRYLFAAHPAGGFTLWETEGWTAARWGTGNGAVSAAAWGPEPPPDDPLNVLDGGEDDKEGATLLVTTRGGRGQVSAVHLPRRGPALAAQLLPVELPQLSGEDGAEVNLDVVGMSWDPSGRRLAVVLDGSSNGDGGDGGTNVGAHRGGRVALYAVRTRPVVTASLLGYVEADGVGSVAGGAGGPARTVAMSGPGGGGGDVEAAATLAIGWEGGGVSVVPLYFPRR</sequence>